<dbReference type="Pfam" id="PF05305">
    <property type="entry name" value="DUF732"/>
    <property type="match status" value="1"/>
</dbReference>
<dbReference type="Proteomes" id="UP000547444">
    <property type="component" value="Unassembled WGS sequence"/>
</dbReference>
<dbReference type="InterPro" id="IPR007969">
    <property type="entry name" value="DUF732"/>
</dbReference>
<keyword evidence="4" id="KW-1185">Reference proteome</keyword>
<dbReference type="RefSeq" id="WP_167155090.1">
    <property type="nucleotide sequence ID" value="NZ_JAANOW010000001.1"/>
</dbReference>
<comment type="caution">
    <text evidence="3">The sequence shown here is derived from an EMBL/GenBank/DDBJ whole genome shotgun (WGS) entry which is preliminary data.</text>
</comment>
<organism evidence="3 4">
    <name type="scientific">Mycolicibacterium fluoranthenivorans</name>
    <dbReference type="NCBI Taxonomy" id="258505"/>
    <lineage>
        <taxon>Bacteria</taxon>
        <taxon>Bacillati</taxon>
        <taxon>Actinomycetota</taxon>
        <taxon>Actinomycetes</taxon>
        <taxon>Mycobacteriales</taxon>
        <taxon>Mycobacteriaceae</taxon>
        <taxon>Mycolicibacterium</taxon>
    </lineage>
</organism>
<feature type="chain" id="PRO_5031564980" description="DUF732 domain-containing protein" evidence="1">
    <location>
        <begin position="24"/>
        <end position="113"/>
    </location>
</feature>
<evidence type="ECO:0000313" key="4">
    <source>
        <dbReference type="Proteomes" id="UP000547444"/>
    </source>
</evidence>
<dbReference type="AlphaFoldDB" id="A0A7X5TVC8"/>
<evidence type="ECO:0000259" key="2">
    <source>
        <dbReference type="Pfam" id="PF05305"/>
    </source>
</evidence>
<feature type="signal peptide" evidence="1">
    <location>
        <begin position="1"/>
        <end position="23"/>
    </location>
</feature>
<reference evidence="3 4" key="1">
    <citation type="submission" date="2020-03" db="EMBL/GenBank/DDBJ databases">
        <title>Sequencing the genomes of 1000 actinobacteria strains.</title>
        <authorList>
            <person name="Klenk H.-P."/>
        </authorList>
    </citation>
    <scope>NUCLEOTIDE SEQUENCE [LARGE SCALE GENOMIC DNA]</scope>
    <source>
        <strain evidence="3 4">DSM 44556</strain>
    </source>
</reference>
<protein>
    <recommendedName>
        <fullName evidence="2">DUF732 domain-containing protein</fullName>
    </recommendedName>
</protein>
<accession>A0A7X5TVC8</accession>
<evidence type="ECO:0000256" key="1">
    <source>
        <dbReference type="SAM" id="SignalP"/>
    </source>
</evidence>
<proteinExistence type="predicted"/>
<name>A0A7X5TVC8_9MYCO</name>
<evidence type="ECO:0000313" key="3">
    <source>
        <dbReference type="EMBL" id="NIH93377.1"/>
    </source>
</evidence>
<dbReference type="EMBL" id="JAANOW010000001">
    <property type="protein sequence ID" value="NIH93377.1"/>
    <property type="molecule type" value="Genomic_DNA"/>
</dbReference>
<feature type="domain" description="DUF732" evidence="2">
    <location>
        <begin position="32"/>
        <end position="104"/>
    </location>
</feature>
<gene>
    <name evidence="3" type="ORF">FHU31_000333</name>
</gene>
<keyword evidence="1" id="KW-0732">Signal</keyword>
<sequence>MKRVAMVMAGAAIAFATAGVASADPAYDRDPDTNFAHQLHTVGIYGQKDYNAWIGKIMCKRMYNNVDTDAAQTATFVRNQLDRDSSTEQVWQFVGLAVDYYCPEKRGDIDHAA</sequence>